<dbReference type="PANTHER" id="PTHR32322:SF2">
    <property type="entry name" value="EAMA DOMAIN-CONTAINING PROTEIN"/>
    <property type="match status" value="1"/>
</dbReference>
<dbReference type="InterPro" id="IPR050638">
    <property type="entry name" value="AA-Vitamin_Transporters"/>
</dbReference>
<feature type="transmembrane region" description="Helical" evidence="6">
    <location>
        <begin position="229"/>
        <end position="251"/>
    </location>
</feature>
<evidence type="ECO:0000313" key="9">
    <source>
        <dbReference type="Proteomes" id="UP001296923"/>
    </source>
</evidence>
<reference evidence="8 9" key="1">
    <citation type="submission" date="2021-01" db="EMBL/GenBank/DDBJ databases">
        <title>Genome Sequencing of Type Strains.</title>
        <authorList>
            <person name="Lemaire J.F."/>
            <person name="Inderbitzin P."/>
            <person name="Collins S.B."/>
            <person name="Wespe N."/>
            <person name="Knight-Connoni V."/>
        </authorList>
    </citation>
    <scope>NUCLEOTIDE SEQUENCE [LARGE SCALE GENOMIC DNA]</scope>
    <source>
        <strain evidence="8 9">DSM 23009</strain>
    </source>
</reference>
<proteinExistence type="inferred from homology"/>
<dbReference type="Pfam" id="PF00892">
    <property type="entry name" value="EamA"/>
    <property type="match status" value="2"/>
</dbReference>
<accession>A0ABS2ZNI3</accession>
<comment type="subcellular location">
    <subcellularLocation>
        <location evidence="1">Endomembrane system</location>
        <topology evidence="1">Multi-pass membrane protein</topology>
    </subcellularLocation>
</comment>
<sequence>MSSKTILYFGLNPASLSSNCTLTVDENSNSIIYHVLIVCDYIHYSRGGRKLEKEKIGLYLGLAGVICFSLTLPATTIAVEHFGTTIVGLGRTVIAALLVAVILIGRREKIPSVQQFKSILIVAAGAVLGFPLLTSWAMKTLPVSHGAVEVALLPLATAGIAMYRAGERLSIRFWISSLVGSGAVILYAGSLGFGSLQVEDAGILAAVIILGLSYAEGGKLSKEIGSWQVIAWAILIGAPIFVIPVALSISAEMLHAPVQAWSSLIYLAVVSQFLAYVAWYAGMALGGIARISQLQYLQPFLMIIFSALFLEESITTMTFVTAVIVVVSVYVGKNAPISNTHTSAKMIEKG</sequence>
<dbReference type="SUPFAM" id="SSF103481">
    <property type="entry name" value="Multidrug resistance efflux transporter EmrE"/>
    <property type="match status" value="2"/>
</dbReference>
<gene>
    <name evidence="8" type="ORF">JYA63_05180</name>
</gene>
<keyword evidence="5 6" id="KW-0472">Membrane</keyword>
<feature type="transmembrane region" description="Helical" evidence="6">
    <location>
        <begin position="300"/>
        <end position="331"/>
    </location>
</feature>
<comment type="similarity">
    <text evidence="2">Belongs to the EamA transporter family.</text>
</comment>
<organism evidence="8 9">
    <name type="scientific">Fictibacillus nanhaiensis</name>
    <dbReference type="NCBI Taxonomy" id="742169"/>
    <lineage>
        <taxon>Bacteria</taxon>
        <taxon>Bacillati</taxon>
        <taxon>Bacillota</taxon>
        <taxon>Bacilli</taxon>
        <taxon>Bacillales</taxon>
        <taxon>Fictibacillaceae</taxon>
        <taxon>Fictibacillus</taxon>
    </lineage>
</organism>
<feature type="domain" description="EamA" evidence="7">
    <location>
        <begin position="56"/>
        <end position="186"/>
    </location>
</feature>
<feature type="transmembrane region" description="Helical" evidence="6">
    <location>
        <begin position="263"/>
        <end position="288"/>
    </location>
</feature>
<evidence type="ECO:0000256" key="4">
    <source>
        <dbReference type="ARBA" id="ARBA00022989"/>
    </source>
</evidence>
<dbReference type="InterPro" id="IPR037185">
    <property type="entry name" value="EmrE-like"/>
</dbReference>
<feature type="transmembrane region" description="Helical" evidence="6">
    <location>
        <begin position="85"/>
        <end position="104"/>
    </location>
</feature>
<dbReference type="EMBL" id="JAFHKR010000038">
    <property type="protein sequence ID" value="MBN3553645.1"/>
    <property type="molecule type" value="Genomic_DNA"/>
</dbReference>
<feature type="domain" description="EamA" evidence="7">
    <location>
        <begin position="202"/>
        <end position="331"/>
    </location>
</feature>
<feature type="transmembrane region" description="Helical" evidence="6">
    <location>
        <begin position="116"/>
        <end position="137"/>
    </location>
</feature>
<evidence type="ECO:0000259" key="7">
    <source>
        <dbReference type="Pfam" id="PF00892"/>
    </source>
</evidence>
<keyword evidence="9" id="KW-1185">Reference proteome</keyword>
<feature type="transmembrane region" description="Helical" evidence="6">
    <location>
        <begin position="143"/>
        <end position="161"/>
    </location>
</feature>
<dbReference type="Proteomes" id="UP001296923">
    <property type="component" value="Unassembled WGS sequence"/>
</dbReference>
<evidence type="ECO:0000256" key="6">
    <source>
        <dbReference type="SAM" id="Phobius"/>
    </source>
</evidence>
<name>A0ABS2ZNI3_9BACL</name>
<evidence type="ECO:0000256" key="5">
    <source>
        <dbReference type="ARBA" id="ARBA00023136"/>
    </source>
</evidence>
<dbReference type="PANTHER" id="PTHR32322">
    <property type="entry name" value="INNER MEMBRANE TRANSPORTER"/>
    <property type="match status" value="1"/>
</dbReference>
<dbReference type="InterPro" id="IPR000620">
    <property type="entry name" value="EamA_dom"/>
</dbReference>
<evidence type="ECO:0000256" key="2">
    <source>
        <dbReference type="ARBA" id="ARBA00007362"/>
    </source>
</evidence>
<feature type="transmembrane region" description="Helical" evidence="6">
    <location>
        <begin position="173"/>
        <end position="195"/>
    </location>
</feature>
<keyword evidence="4 6" id="KW-1133">Transmembrane helix</keyword>
<evidence type="ECO:0000256" key="3">
    <source>
        <dbReference type="ARBA" id="ARBA00022692"/>
    </source>
</evidence>
<protein>
    <submittedName>
        <fullName evidence="8">DMT family transporter</fullName>
    </submittedName>
</protein>
<evidence type="ECO:0000256" key="1">
    <source>
        <dbReference type="ARBA" id="ARBA00004127"/>
    </source>
</evidence>
<keyword evidence="3 6" id="KW-0812">Transmembrane</keyword>
<feature type="transmembrane region" description="Helical" evidence="6">
    <location>
        <begin position="56"/>
        <end position="79"/>
    </location>
</feature>
<evidence type="ECO:0000313" key="8">
    <source>
        <dbReference type="EMBL" id="MBN3553645.1"/>
    </source>
</evidence>
<comment type="caution">
    <text evidence="8">The sequence shown here is derived from an EMBL/GenBank/DDBJ whole genome shotgun (WGS) entry which is preliminary data.</text>
</comment>